<evidence type="ECO:0000259" key="4">
    <source>
        <dbReference type="PROSITE" id="PS50102"/>
    </source>
</evidence>
<keyword evidence="1 2" id="KW-0694">RNA-binding</keyword>
<feature type="compositionally biased region" description="Basic and acidic residues" evidence="3">
    <location>
        <begin position="179"/>
        <end position="196"/>
    </location>
</feature>
<dbReference type="InterPro" id="IPR012677">
    <property type="entry name" value="Nucleotide-bd_a/b_plait_sf"/>
</dbReference>
<evidence type="ECO:0000256" key="3">
    <source>
        <dbReference type="SAM" id="MobiDB-lite"/>
    </source>
</evidence>
<dbReference type="EMBL" id="FLQW01004420">
    <property type="protein sequence ID" value="SBS96862.1"/>
    <property type="molecule type" value="Genomic_DNA"/>
</dbReference>
<evidence type="ECO:0000256" key="1">
    <source>
        <dbReference type="ARBA" id="ARBA00022884"/>
    </source>
</evidence>
<dbReference type="SMART" id="SM00360">
    <property type="entry name" value="RRM"/>
    <property type="match status" value="1"/>
</dbReference>
<dbReference type="GO" id="GO:0003723">
    <property type="term" value="F:RNA binding"/>
    <property type="evidence" value="ECO:0007669"/>
    <property type="project" value="UniProtKB-UniRule"/>
</dbReference>
<dbReference type="VEuPathDB" id="PlasmoDB:PmUG01_12071400"/>
<organism evidence="5 6">
    <name type="scientific">Plasmodium malariae</name>
    <dbReference type="NCBI Taxonomy" id="5858"/>
    <lineage>
        <taxon>Eukaryota</taxon>
        <taxon>Sar</taxon>
        <taxon>Alveolata</taxon>
        <taxon>Apicomplexa</taxon>
        <taxon>Aconoidasida</taxon>
        <taxon>Haemosporida</taxon>
        <taxon>Plasmodiidae</taxon>
        <taxon>Plasmodium</taxon>
        <taxon>Plasmodium (Plasmodium)</taxon>
    </lineage>
</organism>
<dbReference type="InterPro" id="IPR035979">
    <property type="entry name" value="RBD_domain_sf"/>
</dbReference>
<feature type="region of interest" description="Disordered" evidence="3">
    <location>
        <begin position="111"/>
        <end position="196"/>
    </location>
</feature>
<dbReference type="AlphaFoldDB" id="A0A1A8WVA5"/>
<dbReference type="CDD" id="cd00590">
    <property type="entry name" value="RRM_SF"/>
    <property type="match status" value="1"/>
</dbReference>
<protein>
    <recommendedName>
        <fullName evidence="4">RRM domain-containing protein</fullName>
    </recommendedName>
</protein>
<feature type="domain" description="RRM" evidence="4">
    <location>
        <begin position="30"/>
        <end position="108"/>
    </location>
</feature>
<dbReference type="Proteomes" id="UP000078597">
    <property type="component" value="Unassembled WGS sequence"/>
</dbReference>
<sequence>MTDVQIQNQTSNFNTSKKEFENRYDDKALRILCVKNIPKETKENELLDLFKPFGTIESINLKVNKNVGPYAIYAHVLFSAPEEAKRCLKQMNGKILKGRALRIDFKRYNNKLDDDENSNFKNYNNNNNSNNNNNNNGNGNNNKYHRKINRNNQFYNNRHTNNNKRPPRNDGPLTGDNNNLHDTETKNFRDYEVNLK</sequence>
<dbReference type="InterPro" id="IPR000504">
    <property type="entry name" value="RRM_dom"/>
</dbReference>
<dbReference type="Gene3D" id="3.30.70.330">
    <property type="match status" value="1"/>
</dbReference>
<gene>
    <name evidence="5" type="ORF">PMALA_057620</name>
</gene>
<feature type="compositionally biased region" description="Low complexity" evidence="3">
    <location>
        <begin position="119"/>
        <end position="142"/>
    </location>
</feature>
<dbReference type="SUPFAM" id="SSF54928">
    <property type="entry name" value="RNA-binding domain, RBD"/>
    <property type="match status" value="1"/>
</dbReference>
<dbReference type="PANTHER" id="PTHR48027">
    <property type="entry name" value="HETEROGENEOUS NUCLEAR RIBONUCLEOPROTEIN 87F-RELATED"/>
    <property type="match status" value="1"/>
</dbReference>
<evidence type="ECO:0000313" key="6">
    <source>
        <dbReference type="Proteomes" id="UP000078597"/>
    </source>
</evidence>
<name>A0A1A8WVA5_PLAMA</name>
<dbReference type="PROSITE" id="PS50102">
    <property type="entry name" value="RRM"/>
    <property type="match status" value="1"/>
</dbReference>
<accession>A0A1A8WVA5</accession>
<evidence type="ECO:0000256" key="2">
    <source>
        <dbReference type="PROSITE-ProRule" id="PRU00176"/>
    </source>
</evidence>
<proteinExistence type="predicted"/>
<feature type="compositionally biased region" description="Polar residues" evidence="3">
    <location>
        <begin position="150"/>
        <end position="160"/>
    </location>
</feature>
<reference evidence="6" key="1">
    <citation type="submission" date="2016-05" db="EMBL/GenBank/DDBJ databases">
        <authorList>
            <person name="Naeem Raeece"/>
        </authorList>
    </citation>
    <scope>NUCLEOTIDE SEQUENCE [LARGE SCALE GENOMIC DNA]</scope>
</reference>
<evidence type="ECO:0000313" key="5">
    <source>
        <dbReference type="EMBL" id="SBS96862.1"/>
    </source>
</evidence>
<dbReference type="InterPro" id="IPR052462">
    <property type="entry name" value="SLIRP/GR-RBP-like"/>
</dbReference>
<dbReference type="Pfam" id="PF00076">
    <property type="entry name" value="RRM_1"/>
    <property type="match status" value="1"/>
</dbReference>